<evidence type="ECO:0000256" key="5">
    <source>
        <dbReference type="ARBA" id="ARBA00022801"/>
    </source>
</evidence>
<keyword evidence="17" id="KW-1185">Reference proteome</keyword>
<dbReference type="GO" id="GO:2001070">
    <property type="term" value="F:starch binding"/>
    <property type="evidence" value="ECO:0007669"/>
    <property type="project" value="InterPro"/>
</dbReference>
<dbReference type="PRINTS" id="PR00736">
    <property type="entry name" value="GLHYDRLASE15"/>
</dbReference>
<keyword evidence="9" id="KW-0624">Polysaccharide degradation</keyword>
<reference evidence="16 17" key="1">
    <citation type="journal article" date="2019" name="Fungal Biol. Biotechnol.">
        <title>Draft genome sequence of fastidious pathogen Ceratobasidium theobromae, which causes vascular-streak dieback in Theobroma cacao.</title>
        <authorList>
            <person name="Ali S.S."/>
            <person name="Asman A."/>
            <person name="Shao J."/>
            <person name="Firmansyah A.P."/>
            <person name="Susilo A.W."/>
            <person name="Rosmana A."/>
            <person name="McMahon P."/>
            <person name="Junaid M."/>
            <person name="Guest D."/>
            <person name="Kheng T.Y."/>
            <person name="Meinhardt L.W."/>
            <person name="Bailey B.A."/>
        </authorList>
    </citation>
    <scope>NUCLEOTIDE SEQUENCE [LARGE SCALE GENOMIC DNA]</scope>
    <source>
        <strain evidence="16 17">CT2</strain>
    </source>
</reference>
<gene>
    <name evidence="16" type="ORF">CTheo_8466</name>
</gene>
<feature type="region of interest" description="Disordered" evidence="12">
    <location>
        <begin position="705"/>
        <end position="745"/>
    </location>
</feature>
<dbReference type="EMBL" id="SSOP01000577">
    <property type="protein sequence ID" value="KAB5588091.1"/>
    <property type="molecule type" value="Genomic_DNA"/>
</dbReference>
<name>A0A5N5Q9H7_9AGAM</name>
<dbReference type="InterPro" id="IPR000727">
    <property type="entry name" value="T_SNARE_dom"/>
</dbReference>
<dbReference type="CDD" id="cd15859">
    <property type="entry name" value="SNARE_SYN8"/>
    <property type="match status" value="1"/>
</dbReference>
<evidence type="ECO:0000256" key="9">
    <source>
        <dbReference type="ARBA" id="ARBA00023326"/>
    </source>
</evidence>
<dbReference type="Gene3D" id="1.50.10.10">
    <property type="match status" value="1"/>
</dbReference>
<dbReference type="GO" id="GO:0004339">
    <property type="term" value="F:glucan 1,4-alpha-glucosidase activity"/>
    <property type="evidence" value="ECO:0007669"/>
    <property type="project" value="UniProtKB-EC"/>
</dbReference>
<evidence type="ECO:0000256" key="8">
    <source>
        <dbReference type="ARBA" id="ARBA00023295"/>
    </source>
</evidence>
<keyword evidence="4 13" id="KW-0732">Signal</keyword>
<dbReference type="InterPro" id="IPR000165">
    <property type="entry name" value="Glucoamylase"/>
</dbReference>
<evidence type="ECO:0000256" key="7">
    <source>
        <dbReference type="ARBA" id="ARBA00023277"/>
    </source>
</evidence>
<evidence type="ECO:0000256" key="3">
    <source>
        <dbReference type="ARBA" id="ARBA00012593"/>
    </source>
</evidence>
<dbReference type="InterPro" id="IPR011613">
    <property type="entry name" value="GH15-like"/>
</dbReference>
<evidence type="ECO:0000259" key="15">
    <source>
        <dbReference type="PROSITE" id="PS51166"/>
    </source>
</evidence>
<sequence>MYWLGYLHLFGTAALALVHPRQSSVDSFVASESPIAKAGLLANIGPDGSKDQGAKSGVVIASPSSSNPDYVYAWTRDSSLVFKLIVEQYVGGRDTTLQTQIQNWVASQGRIQQVSNPSGTVSTGGLGEPKFNIDESAFTGAWGRPQRDGPALRATTMMTYANYLGATNSYTTGTVWPYVKLDLDYVAGNWNNTGYDLWEEVSGSSFFTIAVQHRALRQGAAFATAQGDTTRASTYTTQATNLLCFLQTFWNPTSKFASANVNGGSVVRSGLDANTILASIHTFDPAAGCDAVTFQPCSDVALANHKAVVDSFRGSLYTINSAIASSAAVAVGRYKEDSYYNGNPWYLCTLAAAEQLYDALYQWNKLGKIPVTATSLAFFQQFSSSITAGEYASTSTQYTTLTTAIKTFADGFVAIVQQYIGTNGALAEQFSKSNGAPTSASDLTWSYAAALTAFEARNSTVPTSWGASGLTVSSTCQRTSSGGSSSSGTVAVTFVENATTVWGENIYITGNVDALANWSPDNALLLSSANYPNWSITVNLPAGTTVQYKFIRKYNGVVTWESDPNRSITTPSSGTYTENDTWPFVEGTGNRGALAGGFVALVFALTDPRQRTENYTLLFAMSLSRLTALSAQTLAQTLELQRFSTLPGPPAPPTSLIAQITRNMGSLRTGILEMEVSAQGREEVRPLREQWERMRKMVEEQIDIGGLPPVRTPTPPLPSSPRRKGSDDGVFRPYKDDPAPLEEDGASHDEILLQQRQMMEDQDTHLDRLSNSIRNQRDISLQINDELEVHTGLLESLDHELDTTGDRLSRARRRLDHVARGAKDNGSAVAIGCVEDITIMLSLLKDTQHSVGISK</sequence>
<evidence type="ECO:0000256" key="2">
    <source>
        <dbReference type="ARBA" id="ARBA00006188"/>
    </source>
</evidence>
<dbReference type="InterPro" id="IPR046966">
    <property type="entry name" value="Glucoamylase_active_site"/>
</dbReference>
<dbReference type="InterPro" id="IPR013783">
    <property type="entry name" value="Ig-like_fold"/>
</dbReference>
<keyword evidence="8" id="KW-0326">Glycosidase</keyword>
<dbReference type="GO" id="GO:0000324">
    <property type="term" value="C:fungal-type vacuole"/>
    <property type="evidence" value="ECO:0007669"/>
    <property type="project" value="TreeGrafter"/>
</dbReference>
<dbReference type="OrthoDB" id="6123450at2759"/>
<dbReference type="GO" id="GO:0000272">
    <property type="term" value="P:polysaccharide catabolic process"/>
    <property type="evidence" value="ECO:0007669"/>
    <property type="project" value="UniProtKB-KW"/>
</dbReference>
<dbReference type="AlphaFoldDB" id="A0A5N5Q9H7"/>
<dbReference type="PROSITE" id="PS50192">
    <property type="entry name" value="T_SNARE"/>
    <property type="match status" value="1"/>
</dbReference>
<dbReference type="PROSITE" id="PS00820">
    <property type="entry name" value="GLUCOAMYLASE"/>
    <property type="match status" value="1"/>
</dbReference>
<feature type="chain" id="PRO_5024467919" description="glucan 1,4-alpha-glucosidase" evidence="13">
    <location>
        <begin position="17"/>
        <end position="855"/>
    </location>
</feature>
<evidence type="ECO:0000256" key="6">
    <source>
        <dbReference type="ARBA" id="ARBA00023180"/>
    </source>
</evidence>
<dbReference type="InterPro" id="IPR002044">
    <property type="entry name" value="CBM20"/>
</dbReference>
<dbReference type="SMART" id="SM01065">
    <property type="entry name" value="CBM_2"/>
    <property type="match status" value="1"/>
</dbReference>
<evidence type="ECO:0000256" key="10">
    <source>
        <dbReference type="ARBA" id="ARBA00033442"/>
    </source>
</evidence>
<accession>A0A5N5Q9H7</accession>
<evidence type="ECO:0000256" key="4">
    <source>
        <dbReference type="ARBA" id="ARBA00022729"/>
    </source>
</evidence>
<dbReference type="PANTHER" id="PTHR31616">
    <property type="entry name" value="TREHALASE"/>
    <property type="match status" value="1"/>
</dbReference>
<dbReference type="PANTHER" id="PTHR31616:SF12">
    <property type="entry name" value="GLUCOAMYLASE"/>
    <property type="match status" value="1"/>
</dbReference>
<evidence type="ECO:0000313" key="16">
    <source>
        <dbReference type="EMBL" id="KAB5588091.1"/>
    </source>
</evidence>
<evidence type="ECO:0000313" key="17">
    <source>
        <dbReference type="Proteomes" id="UP000383932"/>
    </source>
</evidence>
<comment type="caution">
    <text evidence="16">The sequence shown here is derived from an EMBL/GenBank/DDBJ whole genome shotgun (WGS) entry which is preliminary data.</text>
</comment>
<keyword evidence="5" id="KW-0378">Hydrolase</keyword>
<organism evidence="16 17">
    <name type="scientific">Ceratobasidium theobromae</name>
    <dbReference type="NCBI Taxonomy" id="1582974"/>
    <lineage>
        <taxon>Eukaryota</taxon>
        <taxon>Fungi</taxon>
        <taxon>Dikarya</taxon>
        <taxon>Basidiomycota</taxon>
        <taxon>Agaricomycotina</taxon>
        <taxon>Agaricomycetes</taxon>
        <taxon>Cantharellales</taxon>
        <taxon>Ceratobasidiaceae</taxon>
        <taxon>Ceratobasidium</taxon>
    </lineage>
</organism>
<dbReference type="InterPro" id="IPR013784">
    <property type="entry name" value="Carb-bd-like_fold"/>
</dbReference>
<evidence type="ECO:0000256" key="12">
    <source>
        <dbReference type="SAM" id="MobiDB-lite"/>
    </source>
</evidence>
<dbReference type="InterPro" id="IPR012341">
    <property type="entry name" value="6hp_glycosidase-like_sf"/>
</dbReference>
<feature type="compositionally biased region" description="Basic and acidic residues" evidence="12">
    <location>
        <begin position="724"/>
        <end position="738"/>
    </location>
</feature>
<dbReference type="Gene3D" id="2.60.40.10">
    <property type="entry name" value="Immunoglobulins"/>
    <property type="match status" value="1"/>
</dbReference>
<dbReference type="FunFam" id="1.50.10.10:FF:000018">
    <property type="entry name" value="Glucoamylase"/>
    <property type="match status" value="1"/>
</dbReference>
<keyword evidence="7" id="KW-0119">Carbohydrate metabolism</keyword>
<keyword evidence="6" id="KW-0325">Glycoprotein</keyword>
<evidence type="ECO:0000256" key="1">
    <source>
        <dbReference type="ARBA" id="ARBA00001863"/>
    </source>
</evidence>
<evidence type="ECO:0000259" key="14">
    <source>
        <dbReference type="PROSITE" id="PS50192"/>
    </source>
</evidence>
<dbReference type="InterPro" id="IPR008928">
    <property type="entry name" value="6-hairpin_glycosidase_sf"/>
</dbReference>
<feature type="domain" description="CBM20" evidence="15">
    <location>
        <begin position="484"/>
        <end position="584"/>
    </location>
</feature>
<dbReference type="FunFam" id="2.60.40.10:FF:000552">
    <property type="entry name" value="Related to glucoamylase"/>
    <property type="match status" value="1"/>
</dbReference>
<feature type="domain" description="T-SNARE coiled-coil homology" evidence="14">
    <location>
        <begin position="756"/>
        <end position="818"/>
    </location>
</feature>
<comment type="catalytic activity">
    <reaction evidence="1">
        <text>Hydrolysis of terminal (1-&gt;4)-linked alpha-D-glucose residues successively from non-reducing ends of the chains with release of beta-D-glucose.</text>
        <dbReference type="EC" id="3.2.1.3"/>
    </reaction>
</comment>
<dbReference type="Proteomes" id="UP000383932">
    <property type="component" value="Unassembled WGS sequence"/>
</dbReference>
<dbReference type="SUPFAM" id="SSF58038">
    <property type="entry name" value="SNARE fusion complex"/>
    <property type="match status" value="1"/>
</dbReference>
<dbReference type="SUPFAM" id="SSF48208">
    <property type="entry name" value="Six-hairpin glycosidases"/>
    <property type="match status" value="1"/>
</dbReference>
<evidence type="ECO:0000256" key="11">
    <source>
        <dbReference type="ARBA" id="ARBA00033473"/>
    </source>
</evidence>
<dbReference type="CDD" id="cd05808">
    <property type="entry name" value="CBM20_alpha_amylase"/>
    <property type="match status" value="1"/>
</dbReference>
<dbReference type="SMART" id="SM00397">
    <property type="entry name" value="t_SNARE"/>
    <property type="match status" value="1"/>
</dbReference>
<dbReference type="Pfam" id="PF00686">
    <property type="entry name" value="CBM_20"/>
    <property type="match status" value="1"/>
</dbReference>
<dbReference type="Pfam" id="PF00723">
    <property type="entry name" value="Glyco_hydro_15"/>
    <property type="match status" value="1"/>
</dbReference>
<dbReference type="SUPFAM" id="SSF49452">
    <property type="entry name" value="Starch-binding domain-like"/>
    <property type="match status" value="1"/>
</dbReference>
<feature type="compositionally biased region" description="Pro residues" evidence="12">
    <location>
        <begin position="710"/>
        <end position="719"/>
    </location>
</feature>
<feature type="signal peptide" evidence="13">
    <location>
        <begin position="1"/>
        <end position="16"/>
    </location>
</feature>
<dbReference type="PROSITE" id="PS51166">
    <property type="entry name" value="CBM20"/>
    <property type="match status" value="1"/>
</dbReference>
<proteinExistence type="inferred from homology"/>
<dbReference type="EC" id="3.2.1.3" evidence="3"/>
<dbReference type="Gene3D" id="1.20.5.110">
    <property type="match status" value="1"/>
</dbReference>
<evidence type="ECO:0000256" key="13">
    <source>
        <dbReference type="SAM" id="SignalP"/>
    </source>
</evidence>
<protein>
    <recommendedName>
        <fullName evidence="3">glucan 1,4-alpha-glucosidase</fullName>
        <ecNumber evidence="3">3.2.1.3</ecNumber>
    </recommendedName>
    <alternativeName>
        <fullName evidence="11">1,4-alpha-D-glucan glucohydrolase</fullName>
    </alternativeName>
    <alternativeName>
        <fullName evidence="10">Glucan 1,4-alpha-glucosidase</fullName>
    </alternativeName>
</protein>
<comment type="similarity">
    <text evidence="2">Belongs to the glycosyl hydrolase 15 family.</text>
</comment>